<evidence type="ECO:0000256" key="6">
    <source>
        <dbReference type="ARBA" id="ARBA00023125"/>
    </source>
</evidence>
<proteinExistence type="inferred from homology"/>
<keyword evidence="6 9" id="KW-0238">DNA-binding</keyword>
<dbReference type="Gene3D" id="1.10.443.10">
    <property type="entry name" value="Intergrase catalytic core"/>
    <property type="match status" value="1"/>
</dbReference>
<name>A0A846RH23_9MICC</name>
<keyword evidence="3 9" id="KW-0132">Cell division</keyword>
<dbReference type="InterPro" id="IPR010998">
    <property type="entry name" value="Integrase_recombinase_N"/>
</dbReference>
<evidence type="ECO:0000313" key="13">
    <source>
        <dbReference type="Proteomes" id="UP000547458"/>
    </source>
</evidence>
<dbReference type="RefSeq" id="WP_167993207.1">
    <property type="nucleotide sequence ID" value="NZ_JAATJL010000001.1"/>
</dbReference>
<dbReference type="InterPro" id="IPR013762">
    <property type="entry name" value="Integrase-like_cat_sf"/>
</dbReference>
<evidence type="ECO:0000256" key="9">
    <source>
        <dbReference type="HAMAP-Rule" id="MF_01808"/>
    </source>
</evidence>
<keyword evidence="2 9" id="KW-0963">Cytoplasm</keyword>
<dbReference type="CDD" id="cd00798">
    <property type="entry name" value="INT_XerDC_C"/>
    <property type="match status" value="1"/>
</dbReference>
<dbReference type="GO" id="GO:0051301">
    <property type="term" value="P:cell division"/>
    <property type="evidence" value="ECO:0007669"/>
    <property type="project" value="UniProtKB-KW"/>
</dbReference>
<comment type="caution">
    <text evidence="12">The sequence shown here is derived from an EMBL/GenBank/DDBJ whole genome shotgun (WGS) entry which is preliminary data.</text>
</comment>
<comment type="subcellular location">
    <subcellularLocation>
        <location evidence="1 9">Cytoplasm</location>
    </subcellularLocation>
</comment>
<dbReference type="PROSITE" id="PS51898">
    <property type="entry name" value="TYR_RECOMBINASE"/>
    <property type="match status" value="1"/>
</dbReference>
<evidence type="ECO:0000256" key="3">
    <source>
        <dbReference type="ARBA" id="ARBA00022618"/>
    </source>
</evidence>
<evidence type="ECO:0000256" key="2">
    <source>
        <dbReference type="ARBA" id="ARBA00022490"/>
    </source>
</evidence>
<keyword evidence="8 9" id="KW-0131">Cell cycle</keyword>
<evidence type="ECO:0000313" key="12">
    <source>
        <dbReference type="EMBL" id="NJC22538.1"/>
    </source>
</evidence>
<comment type="similarity">
    <text evidence="9">Belongs to the 'phage' integrase family. XerC subfamily.</text>
</comment>
<dbReference type="HAMAP" id="MF_01808">
    <property type="entry name" value="Recomb_XerC_XerD"/>
    <property type="match status" value="1"/>
</dbReference>
<dbReference type="GO" id="GO:0005737">
    <property type="term" value="C:cytoplasm"/>
    <property type="evidence" value="ECO:0007669"/>
    <property type="project" value="UniProtKB-SubCell"/>
</dbReference>
<evidence type="ECO:0000256" key="7">
    <source>
        <dbReference type="ARBA" id="ARBA00023172"/>
    </source>
</evidence>
<feature type="active site" evidence="9">
    <location>
        <position position="265"/>
    </location>
</feature>
<dbReference type="GO" id="GO:0007059">
    <property type="term" value="P:chromosome segregation"/>
    <property type="evidence" value="ECO:0007669"/>
    <property type="project" value="UniProtKB-UniRule"/>
</dbReference>
<dbReference type="InterPro" id="IPR002104">
    <property type="entry name" value="Integrase_catalytic"/>
</dbReference>
<dbReference type="NCBIfam" id="NF001399">
    <property type="entry name" value="PRK00283.1"/>
    <property type="match status" value="1"/>
</dbReference>
<evidence type="ECO:0000256" key="5">
    <source>
        <dbReference type="ARBA" id="ARBA00022908"/>
    </source>
</evidence>
<keyword evidence="13" id="KW-1185">Reference proteome</keyword>
<dbReference type="Pfam" id="PF00589">
    <property type="entry name" value="Phage_integrase"/>
    <property type="match status" value="1"/>
</dbReference>
<dbReference type="SUPFAM" id="SSF56349">
    <property type="entry name" value="DNA breaking-rejoining enzymes"/>
    <property type="match status" value="1"/>
</dbReference>
<evidence type="ECO:0000256" key="4">
    <source>
        <dbReference type="ARBA" id="ARBA00022829"/>
    </source>
</evidence>
<evidence type="ECO:0000256" key="8">
    <source>
        <dbReference type="ARBA" id="ARBA00023306"/>
    </source>
</evidence>
<feature type="active site" evidence="9">
    <location>
        <position position="167"/>
    </location>
</feature>
<dbReference type="PROSITE" id="PS51900">
    <property type="entry name" value="CB"/>
    <property type="match status" value="1"/>
</dbReference>
<keyword evidence="5 9" id="KW-0229">DNA integration</keyword>
<organism evidence="12 13">
    <name type="scientific">Arthrobacter pigmenti</name>
    <dbReference type="NCBI Taxonomy" id="271432"/>
    <lineage>
        <taxon>Bacteria</taxon>
        <taxon>Bacillati</taxon>
        <taxon>Actinomycetota</taxon>
        <taxon>Actinomycetes</taxon>
        <taxon>Micrococcales</taxon>
        <taxon>Micrococcaceae</taxon>
        <taxon>Arthrobacter</taxon>
    </lineage>
</organism>
<dbReference type="AlphaFoldDB" id="A0A846RH23"/>
<dbReference type="InterPro" id="IPR004107">
    <property type="entry name" value="Integrase_SAM-like_N"/>
</dbReference>
<sequence length="316" mass="34335">MRTTGSGAAADAPGYPAFTNEAQGFIRYLAQERNRSAHTIRAYRGDIEHFTAFAAGQGLTSLQEVDLSCLRAWLGSLDRTGQSRATLARRAATVRSFLAWAAREDLIPADPSLRLKAPKRQSALPDVLTVSQLEPLLAATQAAAVGGEPAALRARAVLELLYGSGIRVGELVGLDIDDLDTDRRTLKVLGKGNRERTVPYGVPAAHAVHDWLARGRPRWVRTESGAALFLGPRGGRLDQRQARSIVDKLLRTVEGTGARGPHTLRHTAATHLLDGGADLRSVQELLGHRSLSTTQLYTHVSVDRLRRSYEQAHPRA</sequence>
<dbReference type="InterPro" id="IPR050090">
    <property type="entry name" value="Tyrosine_recombinase_XerCD"/>
</dbReference>
<dbReference type="InterPro" id="IPR023009">
    <property type="entry name" value="Tyrosine_recombinase_XerC/XerD"/>
</dbReference>
<gene>
    <name evidence="9" type="primary">xerC</name>
    <name evidence="12" type="ORF">BJ994_001614</name>
</gene>
<keyword evidence="7 9" id="KW-0233">DNA recombination</keyword>
<reference evidence="12 13" key="1">
    <citation type="submission" date="2020-03" db="EMBL/GenBank/DDBJ databases">
        <title>Sequencing the genomes of 1000 actinobacteria strains.</title>
        <authorList>
            <person name="Klenk H.-P."/>
        </authorList>
    </citation>
    <scope>NUCLEOTIDE SEQUENCE [LARGE SCALE GENOMIC DNA]</scope>
    <source>
        <strain evidence="12 13">DSM 16403</strain>
    </source>
</reference>
<dbReference type="InterPro" id="IPR011010">
    <property type="entry name" value="DNA_brk_join_enz"/>
</dbReference>
<feature type="active site" evidence="9">
    <location>
        <position position="262"/>
    </location>
</feature>
<evidence type="ECO:0000259" key="10">
    <source>
        <dbReference type="PROSITE" id="PS51898"/>
    </source>
</evidence>
<dbReference type="GO" id="GO:0003677">
    <property type="term" value="F:DNA binding"/>
    <property type="evidence" value="ECO:0007669"/>
    <property type="project" value="UniProtKB-UniRule"/>
</dbReference>
<comment type="subunit">
    <text evidence="9">Forms a cyclic heterotetrameric complex composed of two molecules of XerC and two molecules of XerD.</text>
</comment>
<dbReference type="GO" id="GO:0009037">
    <property type="term" value="F:tyrosine-based site-specific recombinase activity"/>
    <property type="evidence" value="ECO:0007669"/>
    <property type="project" value="UniProtKB-UniRule"/>
</dbReference>
<feature type="active site" description="O-(3'-phospho-DNA)-tyrosine intermediate" evidence="9">
    <location>
        <position position="297"/>
    </location>
</feature>
<comment type="function">
    <text evidence="9">Site-specific tyrosine recombinase, which acts by catalyzing the cutting and rejoining of the recombining DNA molecules. The XerC-XerD complex is essential to convert dimers of the bacterial chromosome into monomers to permit their segregation at cell division. It also contributes to the segregational stability of plasmids.</text>
</comment>
<dbReference type="Proteomes" id="UP000547458">
    <property type="component" value="Unassembled WGS sequence"/>
</dbReference>
<feature type="active site" evidence="9">
    <location>
        <position position="191"/>
    </location>
</feature>
<dbReference type="PANTHER" id="PTHR30349:SF77">
    <property type="entry name" value="TYROSINE RECOMBINASE XERC"/>
    <property type="match status" value="1"/>
</dbReference>
<evidence type="ECO:0000256" key="1">
    <source>
        <dbReference type="ARBA" id="ARBA00004496"/>
    </source>
</evidence>
<dbReference type="GO" id="GO:0006313">
    <property type="term" value="P:DNA transposition"/>
    <property type="evidence" value="ECO:0007669"/>
    <property type="project" value="UniProtKB-UniRule"/>
</dbReference>
<dbReference type="Gene3D" id="1.10.150.130">
    <property type="match status" value="1"/>
</dbReference>
<feature type="active site" evidence="9">
    <location>
        <position position="288"/>
    </location>
</feature>
<dbReference type="EMBL" id="JAATJL010000001">
    <property type="protein sequence ID" value="NJC22538.1"/>
    <property type="molecule type" value="Genomic_DNA"/>
</dbReference>
<keyword evidence="4 9" id="KW-0159">Chromosome partition</keyword>
<accession>A0A846RH23</accession>
<evidence type="ECO:0000259" key="11">
    <source>
        <dbReference type="PROSITE" id="PS51900"/>
    </source>
</evidence>
<dbReference type="PANTHER" id="PTHR30349">
    <property type="entry name" value="PHAGE INTEGRASE-RELATED"/>
    <property type="match status" value="1"/>
</dbReference>
<dbReference type="Pfam" id="PF02899">
    <property type="entry name" value="Phage_int_SAM_1"/>
    <property type="match status" value="1"/>
</dbReference>
<feature type="domain" description="Core-binding (CB)" evidence="11">
    <location>
        <begin position="16"/>
        <end position="102"/>
    </location>
</feature>
<protein>
    <recommendedName>
        <fullName evidence="9">Tyrosine recombinase XerC</fullName>
    </recommendedName>
</protein>
<dbReference type="InterPro" id="IPR044068">
    <property type="entry name" value="CB"/>
</dbReference>
<feature type="domain" description="Tyr recombinase" evidence="10">
    <location>
        <begin position="123"/>
        <end position="310"/>
    </location>
</feature>